<dbReference type="RefSeq" id="WP_322809534.1">
    <property type="nucleotide sequence ID" value="NZ_JAVBVO010000004.1"/>
</dbReference>
<feature type="chain" id="PRO_5043364879" evidence="1">
    <location>
        <begin position="27"/>
        <end position="219"/>
    </location>
</feature>
<name>A0AAW9JZD4_CARML</name>
<dbReference type="InterPro" id="IPR027994">
    <property type="entry name" value="WxL_dom"/>
</dbReference>
<organism evidence="3 4">
    <name type="scientific">Carnobacterium maltaromaticum</name>
    <name type="common">Carnobacterium piscicola</name>
    <dbReference type="NCBI Taxonomy" id="2751"/>
    <lineage>
        <taxon>Bacteria</taxon>
        <taxon>Bacillati</taxon>
        <taxon>Bacillota</taxon>
        <taxon>Bacilli</taxon>
        <taxon>Lactobacillales</taxon>
        <taxon>Carnobacteriaceae</taxon>
        <taxon>Carnobacterium</taxon>
    </lineage>
</organism>
<dbReference type="AlphaFoldDB" id="A0AAW9JZD4"/>
<feature type="signal peptide" evidence="1">
    <location>
        <begin position="1"/>
        <end position="26"/>
    </location>
</feature>
<evidence type="ECO:0000313" key="4">
    <source>
        <dbReference type="Proteomes" id="UP001290462"/>
    </source>
</evidence>
<evidence type="ECO:0000259" key="2">
    <source>
        <dbReference type="Pfam" id="PF13731"/>
    </source>
</evidence>
<reference evidence="3" key="1">
    <citation type="submission" date="2023-08" db="EMBL/GenBank/DDBJ databases">
        <title>Genomic characterization of piscicolin 126 produced by Carnobacterium maltaromaticum CM22 strain isolated from salmon (Salmo salar).</title>
        <authorList>
            <person name="Gonzalez-Gragera E."/>
            <person name="Garcia-Lopez J.D."/>
            <person name="Teso-Perez C."/>
            <person name="Gimenez-Hernandez I."/>
            <person name="Peralta-Sanchez J.M."/>
            <person name="Valdivia E."/>
            <person name="Montalban-Lopez M."/>
            <person name="Martin-Platero A.M."/>
            <person name="Banos A."/>
            <person name="Martinez-Bueno M."/>
        </authorList>
    </citation>
    <scope>NUCLEOTIDE SEQUENCE</scope>
    <source>
        <strain evidence="3">CM22</strain>
    </source>
</reference>
<dbReference type="Pfam" id="PF13731">
    <property type="entry name" value="WxL"/>
    <property type="match status" value="1"/>
</dbReference>
<gene>
    <name evidence="3" type="ORF">RAK27_15125</name>
</gene>
<comment type="caution">
    <text evidence="3">The sequence shown here is derived from an EMBL/GenBank/DDBJ whole genome shotgun (WGS) entry which is preliminary data.</text>
</comment>
<proteinExistence type="predicted"/>
<dbReference type="EMBL" id="JAVBVO010000004">
    <property type="protein sequence ID" value="MDZ5759994.1"/>
    <property type="molecule type" value="Genomic_DNA"/>
</dbReference>
<evidence type="ECO:0000313" key="3">
    <source>
        <dbReference type="EMBL" id="MDZ5759994.1"/>
    </source>
</evidence>
<keyword evidence="1" id="KW-0732">Signal</keyword>
<protein>
    <submittedName>
        <fullName evidence="3">WxL domain-containing protein</fullName>
    </submittedName>
</protein>
<feature type="domain" description="WxL" evidence="2">
    <location>
        <begin position="32"/>
        <end position="218"/>
    </location>
</feature>
<sequence>MKLTRSTILSLAVLAGVTLNSTAVFAAEVGKEVSPTQITIEKGDETGGGTDPIIPIDPIDPPNTGELRIDAVSSFNFGKIKLSTATSKDAEFPEGKSLGVQVTDIRGSGLGWKLTAKIDELKGQTNPSNILKAKISIPAGKVSTLTIDETSMLFPATSSAVTLSGEEVTVMGAADKHGLGTWADDFTADGKNVSINIPTNAYIDTYKGNITWSLQNVPN</sequence>
<evidence type="ECO:0000256" key="1">
    <source>
        <dbReference type="SAM" id="SignalP"/>
    </source>
</evidence>
<accession>A0AAW9JZD4</accession>
<dbReference type="Proteomes" id="UP001290462">
    <property type="component" value="Unassembled WGS sequence"/>
</dbReference>